<gene>
    <name evidence="1" type="ORF">CU669_09785</name>
</gene>
<protein>
    <submittedName>
        <fullName evidence="1">DUF1178 domain-containing protein</fullName>
    </submittedName>
</protein>
<keyword evidence="2" id="KW-1185">Reference proteome</keyword>
<proteinExistence type="predicted"/>
<accession>A0A364NY26</accession>
<name>A0A364NY26_9PROT</name>
<evidence type="ECO:0000313" key="1">
    <source>
        <dbReference type="EMBL" id="RAU21982.1"/>
    </source>
</evidence>
<comment type="caution">
    <text evidence="1">The sequence shown here is derived from an EMBL/GenBank/DDBJ whole genome shotgun (WGS) entry which is preliminary data.</text>
</comment>
<dbReference type="Proteomes" id="UP000251075">
    <property type="component" value="Unassembled WGS sequence"/>
</dbReference>
<dbReference type="InterPro" id="IPR009562">
    <property type="entry name" value="DUF1178"/>
</dbReference>
<reference evidence="1 2" key="1">
    <citation type="submission" date="2017-11" db="EMBL/GenBank/DDBJ databases">
        <title>Draft genome sequence of magnetotactic bacterium Magnetospirillum kuznetsovii LBB-42.</title>
        <authorList>
            <person name="Grouzdev D.S."/>
            <person name="Rysina M.S."/>
            <person name="Baslerov R.V."/>
            <person name="Koziaeva V."/>
        </authorList>
    </citation>
    <scope>NUCLEOTIDE SEQUENCE [LARGE SCALE GENOMIC DNA]</scope>
    <source>
        <strain evidence="1 2">LBB-42</strain>
    </source>
</reference>
<evidence type="ECO:0000313" key="2">
    <source>
        <dbReference type="Proteomes" id="UP000251075"/>
    </source>
</evidence>
<sequence length="80" mass="8402">MILYTLRCSHDHHFEEWFSNSADYDAKKDAASLVCPECGDKDVGKAIMAPNVGKSSAAPMPAPSCGTPMGCGGCPMAGQH</sequence>
<dbReference type="OrthoDB" id="9799894at2"/>
<dbReference type="RefSeq" id="WP_112144165.1">
    <property type="nucleotide sequence ID" value="NZ_PGTO01000006.1"/>
</dbReference>
<dbReference type="AlphaFoldDB" id="A0A364NY26"/>
<dbReference type="Pfam" id="PF06676">
    <property type="entry name" value="DUF1178"/>
    <property type="match status" value="1"/>
</dbReference>
<dbReference type="EMBL" id="PGTO01000006">
    <property type="protein sequence ID" value="RAU21982.1"/>
    <property type="molecule type" value="Genomic_DNA"/>
</dbReference>
<organism evidence="1 2">
    <name type="scientific">Paramagnetospirillum kuznetsovii</name>
    <dbReference type="NCBI Taxonomy" id="2053833"/>
    <lineage>
        <taxon>Bacteria</taxon>
        <taxon>Pseudomonadati</taxon>
        <taxon>Pseudomonadota</taxon>
        <taxon>Alphaproteobacteria</taxon>
        <taxon>Rhodospirillales</taxon>
        <taxon>Magnetospirillaceae</taxon>
        <taxon>Paramagnetospirillum</taxon>
    </lineage>
</organism>